<evidence type="ECO:0000256" key="1">
    <source>
        <dbReference type="ARBA" id="ARBA00000085"/>
    </source>
</evidence>
<dbReference type="SUPFAM" id="SSF55874">
    <property type="entry name" value="ATPase domain of HSP90 chaperone/DNA topoisomerase II/histidine kinase"/>
    <property type="match status" value="1"/>
</dbReference>
<dbReference type="RefSeq" id="WP_189332135.1">
    <property type="nucleotide sequence ID" value="NZ_AP023356.1"/>
</dbReference>
<keyword evidence="8" id="KW-0067">ATP-binding</keyword>
<dbReference type="Gene3D" id="1.10.287.130">
    <property type="match status" value="1"/>
</dbReference>
<evidence type="ECO:0000256" key="8">
    <source>
        <dbReference type="ARBA" id="ARBA00022840"/>
    </source>
</evidence>
<evidence type="ECO:0000313" key="12">
    <source>
        <dbReference type="EMBL" id="BCJ43471.1"/>
    </source>
</evidence>
<evidence type="ECO:0000256" key="7">
    <source>
        <dbReference type="ARBA" id="ARBA00022777"/>
    </source>
</evidence>
<dbReference type="PANTHER" id="PTHR42878">
    <property type="entry name" value="TWO-COMPONENT HISTIDINE KINASE"/>
    <property type="match status" value="1"/>
</dbReference>
<dbReference type="InterPro" id="IPR003661">
    <property type="entry name" value="HisK_dim/P_dom"/>
</dbReference>
<protein>
    <recommendedName>
        <fullName evidence="10">Sensor-like histidine kinase SenX3</fullName>
        <ecNumber evidence="3">2.7.13.3</ecNumber>
    </recommendedName>
</protein>
<gene>
    <name evidence="12" type="ORF">Aiant_41280</name>
</gene>
<keyword evidence="7" id="KW-0418">Kinase</keyword>
<evidence type="ECO:0000256" key="9">
    <source>
        <dbReference type="ARBA" id="ARBA00023012"/>
    </source>
</evidence>
<dbReference type="EMBL" id="AP023356">
    <property type="protein sequence ID" value="BCJ43471.1"/>
    <property type="molecule type" value="Genomic_DNA"/>
</dbReference>
<dbReference type="InterPro" id="IPR036890">
    <property type="entry name" value="HATPase_C_sf"/>
</dbReference>
<feature type="domain" description="Histidine kinase" evidence="11">
    <location>
        <begin position="43"/>
        <end position="254"/>
    </location>
</feature>
<keyword evidence="4" id="KW-0597">Phosphoprotein</keyword>
<comment type="catalytic activity">
    <reaction evidence="1">
        <text>ATP + protein L-histidine = ADP + protein N-phospho-L-histidine.</text>
        <dbReference type="EC" id="2.7.13.3"/>
    </reaction>
</comment>
<dbReference type="InterPro" id="IPR050351">
    <property type="entry name" value="BphY/WalK/GraS-like"/>
</dbReference>
<dbReference type="PROSITE" id="PS50109">
    <property type="entry name" value="HIS_KIN"/>
    <property type="match status" value="1"/>
</dbReference>
<keyword evidence="13" id="KW-1185">Reference proteome</keyword>
<dbReference type="InterPro" id="IPR005467">
    <property type="entry name" value="His_kinase_dom"/>
</dbReference>
<evidence type="ECO:0000256" key="3">
    <source>
        <dbReference type="ARBA" id="ARBA00012438"/>
    </source>
</evidence>
<dbReference type="InterPro" id="IPR003594">
    <property type="entry name" value="HATPase_dom"/>
</dbReference>
<comment type="subcellular location">
    <subcellularLocation>
        <location evidence="2">Cell membrane</location>
    </subcellularLocation>
</comment>
<evidence type="ECO:0000256" key="5">
    <source>
        <dbReference type="ARBA" id="ARBA00022679"/>
    </source>
</evidence>
<dbReference type="InterPro" id="IPR036097">
    <property type="entry name" value="HisK_dim/P_sf"/>
</dbReference>
<keyword evidence="5" id="KW-0808">Transferase</keyword>
<dbReference type="SMART" id="SM00387">
    <property type="entry name" value="HATPase_c"/>
    <property type="match status" value="1"/>
</dbReference>
<dbReference type="SMART" id="SM00388">
    <property type="entry name" value="HisKA"/>
    <property type="match status" value="1"/>
</dbReference>
<dbReference type="Gene3D" id="3.30.565.10">
    <property type="entry name" value="Histidine kinase-like ATPase, C-terminal domain"/>
    <property type="match status" value="1"/>
</dbReference>
<dbReference type="CDD" id="cd00082">
    <property type="entry name" value="HisKA"/>
    <property type="match status" value="1"/>
</dbReference>
<organism evidence="12 13">
    <name type="scientific">Actinoplanes ianthinogenes</name>
    <dbReference type="NCBI Taxonomy" id="122358"/>
    <lineage>
        <taxon>Bacteria</taxon>
        <taxon>Bacillati</taxon>
        <taxon>Actinomycetota</taxon>
        <taxon>Actinomycetes</taxon>
        <taxon>Micromonosporales</taxon>
        <taxon>Micromonosporaceae</taxon>
        <taxon>Actinoplanes</taxon>
    </lineage>
</organism>
<name>A0ABM7LWA1_9ACTN</name>
<evidence type="ECO:0000313" key="13">
    <source>
        <dbReference type="Proteomes" id="UP000676967"/>
    </source>
</evidence>
<keyword evidence="6" id="KW-0547">Nucleotide-binding</keyword>
<dbReference type="SUPFAM" id="SSF47384">
    <property type="entry name" value="Homodimeric domain of signal transducing histidine kinase"/>
    <property type="match status" value="1"/>
</dbReference>
<evidence type="ECO:0000259" key="11">
    <source>
        <dbReference type="PROSITE" id="PS50109"/>
    </source>
</evidence>
<evidence type="ECO:0000256" key="4">
    <source>
        <dbReference type="ARBA" id="ARBA00022553"/>
    </source>
</evidence>
<dbReference type="Proteomes" id="UP000676967">
    <property type="component" value="Chromosome"/>
</dbReference>
<dbReference type="EC" id="2.7.13.3" evidence="3"/>
<dbReference type="CDD" id="cd00075">
    <property type="entry name" value="HATPase"/>
    <property type="match status" value="1"/>
</dbReference>
<evidence type="ECO:0000256" key="6">
    <source>
        <dbReference type="ARBA" id="ARBA00022741"/>
    </source>
</evidence>
<dbReference type="InterPro" id="IPR004358">
    <property type="entry name" value="Sig_transdc_His_kin-like_C"/>
</dbReference>
<dbReference type="PANTHER" id="PTHR42878:SF7">
    <property type="entry name" value="SENSOR HISTIDINE KINASE GLRK"/>
    <property type="match status" value="1"/>
</dbReference>
<dbReference type="Pfam" id="PF00512">
    <property type="entry name" value="HisKA"/>
    <property type="match status" value="1"/>
</dbReference>
<accession>A0ABM7LWA1</accession>
<evidence type="ECO:0000256" key="10">
    <source>
        <dbReference type="ARBA" id="ARBA00039401"/>
    </source>
</evidence>
<proteinExistence type="predicted"/>
<sequence>MNAMITTSAAVTARRVWYRKRRRADVERDLRRREAELRGFITMTGHDLRSPLTTIATHLQVLREDRGRTLGADVERDLAAMERAARRIDRLVEEMLGHARAVGSALRLGPVALDDLVAGVVAERVTVDDGTRVATGGPLPTVTADPMLLRHVIDNLVGNAIKYTPPGTRADVLVSARELAGRGMRIEVADRGIGIPADERSRVFDEFHRCANSGDFTGTGLGLAICRRIVERHGGRIGVEDNPGGGSRFWFTLP</sequence>
<keyword evidence="9" id="KW-0902">Two-component regulatory system</keyword>
<dbReference type="PRINTS" id="PR00344">
    <property type="entry name" value="BCTRLSENSOR"/>
</dbReference>
<evidence type="ECO:0000256" key="2">
    <source>
        <dbReference type="ARBA" id="ARBA00004236"/>
    </source>
</evidence>
<reference evidence="12 13" key="1">
    <citation type="submission" date="2020-08" db="EMBL/GenBank/DDBJ databases">
        <title>Whole genome shotgun sequence of Actinoplanes ianthinogenes NBRC 13996.</title>
        <authorList>
            <person name="Komaki H."/>
            <person name="Tamura T."/>
        </authorList>
    </citation>
    <scope>NUCLEOTIDE SEQUENCE [LARGE SCALE GENOMIC DNA]</scope>
    <source>
        <strain evidence="12 13">NBRC 13996</strain>
    </source>
</reference>
<dbReference type="Pfam" id="PF02518">
    <property type="entry name" value="HATPase_c"/>
    <property type="match status" value="1"/>
</dbReference>